<gene>
    <name evidence="1" type="ORF">K505DRAFT_66553</name>
</gene>
<name>A0A6A6X5E6_9PLEO</name>
<evidence type="ECO:0000313" key="1">
    <source>
        <dbReference type="EMBL" id="KAF2791373.1"/>
    </source>
</evidence>
<sequence>MALNPSVLHDMGGASQAHMACSRRRWGAAPQPPAAIGKWVACWAAVVPFADEPLVPTTNDRREYCGRLQSLSYQGRALLAGPPSRQRQRTWQRMKTSSCSFWPPSRATSPLHLRRSFRECLPVRPRFGPFRLTLYRYDGCAKVLRISLPISISELREGFPHSAPNLA</sequence>
<keyword evidence="2" id="KW-1185">Reference proteome</keyword>
<accession>A0A6A6X5E6</accession>
<proteinExistence type="predicted"/>
<evidence type="ECO:0000313" key="2">
    <source>
        <dbReference type="Proteomes" id="UP000799757"/>
    </source>
</evidence>
<reference evidence="1" key="1">
    <citation type="journal article" date="2020" name="Stud. Mycol.">
        <title>101 Dothideomycetes genomes: a test case for predicting lifestyles and emergence of pathogens.</title>
        <authorList>
            <person name="Haridas S."/>
            <person name="Albert R."/>
            <person name="Binder M."/>
            <person name="Bloem J."/>
            <person name="Labutti K."/>
            <person name="Salamov A."/>
            <person name="Andreopoulos B."/>
            <person name="Baker S."/>
            <person name="Barry K."/>
            <person name="Bills G."/>
            <person name="Bluhm B."/>
            <person name="Cannon C."/>
            <person name="Castanera R."/>
            <person name="Culley D."/>
            <person name="Daum C."/>
            <person name="Ezra D."/>
            <person name="Gonzalez J."/>
            <person name="Henrissat B."/>
            <person name="Kuo A."/>
            <person name="Liang C."/>
            <person name="Lipzen A."/>
            <person name="Lutzoni F."/>
            <person name="Magnuson J."/>
            <person name="Mondo S."/>
            <person name="Nolan M."/>
            <person name="Ohm R."/>
            <person name="Pangilinan J."/>
            <person name="Park H.-J."/>
            <person name="Ramirez L."/>
            <person name="Alfaro M."/>
            <person name="Sun H."/>
            <person name="Tritt A."/>
            <person name="Yoshinaga Y."/>
            <person name="Zwiers L.-H."/>
            <person name="Turgeon B."/>
            <person name="Goodwin S."/>
            <person name="Spatafora J."/>
            <person name="Crous P."/>
            <person name="Grigoriev I."/>
        </authorList>
    </citation>
    <scope>NUCLEOTIDE SEQUENCE</scope>
    <source>
        <strain evidence="1">CBS 109.77</strain>
    </source>
</reference>
<protein>
    <submittedName>
        <fullName evidence="1">Uncharacterized protein</fullName>
    </submittedName>
</protein>
<organism evidence="1 2">
    <name type="scientific">Melanomma pulvis-pyrius CBS 109.77</name>
    <dbReference type="NCBI Taxonomy" id="1314802"/>
    <lineage>
        <taxon>Eukaryota</taxon>
        <taxon>Fungi</taxon>
        <taxon>Dikarya</taxon>
        <taxon>Ascomycota</taxon>
        <taxon>Pezizomycotina</taxon>
        <taxon>Dothideomycetes</taxon>
        <taxon>Pleosporomycetidae</taxon>
        <taxon>Pleosporales</taxon>
        <taxon>Melanommataceae</taxon>
        <taxon>Melanomma</taxon>
    </lineage>
</organism>
<dbReference type="Proteomes" id="UP000799757">
    <property type="component" value="Unassembled WGS sequence"/>
</dbReference>
<dbReference type="EMBL" id="MU002022">
    <property type="protein sequence ID" value="KAF2791373.1"/>
    <property type="molecule type" value="Genomic_DNA"/>
</dbReference>
<dbReference type="AlphaFoldDB" id="A0A6A6X5E6"/>